<dbReference type="PANTHER" id="PTHR32089">
    <property type="entry name" value="METHYL-ACCEPTING CHEMOTAXIS PROTEIN MCPB"/>
    <property type="match status" value="1"/>
</dbReference>
<feature type="transmembrane region" description="Helical" evidence="4">
    <location>
        <begin position="181"/>
        <end position="203"/>
    </location>
</feature>
<comment type="caution">
    <text evidence="7">The sequence shown here is derived from an EMBL/GenBank/DDBJ whole genome shotgun (WGS) entry which is preliminary data.</text>
</comment>
<proteinExistence type="inferred from homology"/>
<evidence type="ECO:0000256" key="3">
    <source>
        <dbReference type="PROSITE-ProRule" id="PRU00284"/>
    </source>
</evidence>
<dbReference type="RefSeq" id="WP_216419639.1">
    <property type="nucleotide sequence ID" value="NZ_JAHLQK010000010.1"/>
</dbReference>
<dbReference type="InterPro" id="IPR004089">
    <property type="entry name" value="MCPsignal_dom"/>
</dbReference>
<keyword evidence="4" id="KW-1133">Transmembrane helix</keyword>
<keyword evidence="1 3" id="KW-0807">Transducer</keyword>
<name>A0ABS6G9E9_9FIRM</name>
<reference evidence="7 8" key="1">
    <citation type="submission" date="2021-06" db="EMBL/GenBank/DDBJ databases">
        <authorList>
            <person name="Sun Q."/>
            <person name="Li D."/>
        </authorList>
    </citation>
    <scope>NUCLEOTIDE SEQUENCE [LARGE SCALE GENOMIC DNA]</scope>
    <source>
        <strain evidence="7 8">MSJ-5</strain>
    </source>
</reference>
<evidence type="ECO:0000256" key="1">
    <source>
        <dbReference type="ARBA" id="ARBA00023224"/>
    </source>
</evidence>
<dbReference type="PANTHER" id="PTHR32089:SF112">
    <property type="entry name" value="LYSOZYME-LIKE PROTEIN-RELATED"/>
    <property type="match status" value="1"/>
</dbReference>
<dbReference type="SMART" id="SM00283">
    <property type="entry name" value="MA"/>
    <property type="match status" value="1"/>
</dbReference>
<dbReference type="PROSITE" id="PS50111">
    <property type="entry name" value="CHEMOTAXIS_TRANSDUC_2"/>
    <property type="match status" value="1"/>
</dbReference>
<dbReference type="InterPro" id="IPR024478">
    <property type="entry name" value="HlyB_4HB_MCP"/>
</dbReference>
<evidence type="ECO:0000259" key="6">
    <source>
        <dbReference type="PROSITE" id="PS50885"/>
    </source>
</evidence>
<keyword evidence="4" id="KW-0812">Transmembrane</keyword>
<protein>
    <submittedName>
        <fullName evidence="7">Methyl-accepting chemotaxis protein</fullName>
    </submittedName>
</protein>
<evidence type="ECO:0000256" key="2">
    <source>
        <dbReference type="ARBA" id="ARBA00029447"/>
    </source>
</evidence>
<evidence type="ECO:0000256" key="4">
    <source>
        <dbReference type="SAM" id="Phobius"/>
    </source>
</evidence>
<dbReference type="CDD" id="cd06225">
    <property type="entry name" value="HAMP"/>
    <property type="match status" value="1"/>
</dbReference>
<dbReference type="Pfam" id="PF12729">
    <property type="entry name" value="4HB_MCP_1"/>
    <property type="match status" value="1"/>
</dbReference>
<dbReference type="Pfam" id="PF00015">
    <property type="entry name" value="MCPsignal"/>
    <property type="match status" value="1"/>
</dbReference>
<dbReference type="EMBL" id="JAHLQK010000010">
    <property type="protein sequence ID" value="MBU5678238.1"/>
    <property type="molecule type" value="Genomic_DNA"/>
</dbReference>
<sequence>MKKSIRNKIMGGFLLIILLLIGLGTFSFISFSNIHKQMNHMTQLSFEGINTAKDLEIASLEKISSLRGYLLTSDPTYLDTFQDYQTVATELAEKTIELSYTEETIDLSTKMNVLNKEYDVLADSIFSLHRSGETTKAIEVMLKQSYPKAMELRIASDDLITLKNDDIEIIEASINSSINNIMMLTIGIIGFIIILSISIGTLVTKSIVSPIKKLISICETVANGDLTQDISVNTKDEIHTLAEAYNQMVLNLRNIIHQTSEASEQVASTSQQLSASCQEVSATSEEVTSSITEIARVSDDQSIIVNDSTEKVTDIASNIHEVSNNIHIINESSKTTLRTAEDGIQSVKEAVEKMNNIKTSTEEASNSIQQLNESSKEIEKIVDAISAIADQTNLLALNAAIEAARAGEAGSGFAVVAEEVRKLAEQSGDFANKIGLLIVDIQSRIEGTVISITNNVDEVNTGAIAVDIASKNFGVIVSEINSVAMKAQDATHLTDIVSQNIEEIVNGFKNISSISQNIASSTEEIATGSEEQAATIEEVANSASYLSAMAQQLQSSIAIFKY</sequence>
<dbReference type="SMART" id="SM00304">
    <property type="entry name" value="HAMP"/>
    <property type="match status" value="1"/>
</dbReference>
<accession>A0ABS6G9E9</accession>
<dbReference type="Pfam" id="PF00672">
    <property type="entry name" value="HAMP"/>
    <property type="match status" value="1"/>
</dbReference>
<feature type="domain" description="Methyl-accepting transducer" evidence="5">
    <location>
        <begin position="276"/>
        <end position="540"/>
    </location>
</feature>
<keyword evidence="8" id="KW-1185">Reference proteome</keyword>
<dbReference type="InterPro" id="IPR003660">
    <property type="entry name" value="HAMP_dom"/>
</dbReference>
<keyword evidence="4" id="KW-0472">Membrane</keyword>
<organism evidence="7 8">
    <name type="scientific">Alkaliphilus flagellatus</name>
    <dbReference type="NCBI Taxonomy" id="2841507"/>
    <lineage>
        <taxon>Bacteria</taxon>
        <taxon>Bacillati</taxon>
        <taxon>Bacillota</taxon>
        <taxon>Clostridia</taxon>
        <taxon>Peptostreptococcales</taxon>
        <taxon>Natronincolaceae</taxon>
        <taxon>Alkaliphilus</taxon>
    </lineage>
</organism>
<evidence type="ECO:0000313" key="7">
    <source>
        <dbReference type="EMBL" id="MBU5678238.1"/>
    </source>
</evidence>
<comment type="similarity">
    <text evidence="2">Belongs to the methyl-accepting chemotaxis (MCP) protein family.</text>
</comment>
<dbReference type="PROSITE" id="PS50885">
    <property type="entry name" value="HAMP"/>
    <property type="match status" value="1"/>
</dbReference>
<evidence type="ECO:0000259" key="5">
    <source>
        <dbReference type="PROSITE" id="PS50111"/>
    </source>
</evidence>
<dbReference type="Proteomes" id="UP000779508">
    <property type="component" value="Unassembled WGS sequence"/>
</dbReference>
<evidence type="ECO:0000313" key="8">
    <source>
        <dbReference type="Proteomes" id="UP000779508"/>
    </source>
</evidence>
<feature type="domain" description="HAMP" evidence="6">
    <location>
        <begin position="205"/>
        <end position="257"/>
    </location>
</feature>
<gene>
    <name evidence="7" type="ORF">KQI88_17655</name>
</gene>